<gene>
    <name evidence="3" type="ORF">GCM10023318_25400</name>
</gene>
<proteinExistence type="inferred from homology"/>
<evidence type="ECO:0000313" key="4">
    <source>
        <dbReference type="Proteomes" id="UP001500603"/>
    </source>
</evidence>
<dbReference type="InterPro" id="IPR023606">
    <property type="entry name" value="CoA-Trfase_III_dom_1_sf"/>
</dbReference>
<dbReference type="Pfam" id="PF02515">
    <property type="entry name" value="CoA_transf_3"/>
    <property type="match status" value="1"/>
</dbReference>
<comment type="caution">
    <text evidence="3">The sequence shown here is derived from an EMBL/GenBank/DDBJ whole genome shotgun (WGS) entry which is preliminary data.</text>
</comment>
<dbReference type="Gene3D" id="3.40.50.10540">
    <property type="entry name" value="Crotonobetainyl-coa:carnitine coa-transferase, domain 1"/>
    <property type="match status" value="1"/>
</dbReference>
<organism evidence="3 4">
    <name type="scientific">Nocardia callitridis</name>
    <dbReference type="NCBI Taxonomy" id="648753"/>
    <lineage>
        <taxon>Bacteria</taxon>
        <taxon>Bacillati</taxon>
        <taxon>Actinomycetota</taxon>
        <taxon>Actinomycetes</taxon>
        <taxon>Mycobacteriales</taxon>
        <taxon>Nocardiaceae</taxon>
        <taxon>Nocardia</taxon>
    </lineage>
</organism>
<accession>A0ABP9K6W1</accession>
<evidence type="ECO:0000256" key="2">
    <source>
        <dbReference type="ARBA" id="ARBA00022679"/>
    </source>
</evidence>
<name>A0ABP9K6W1_9NOCA</name>
<dbReference type="EMBL" id="BAABJM010000002">
    <property type="protein sequence ID" value="GAA5052572.1"/>
    <property type="molecule type" value="Genomic_DNA"/>
</dbReference>
<keyword evidence="2 3" id="KW-0808">Transferase</keyword>
<dbReference type="InterPro" id="IPR050509">
    <property type="entry name" value="CoA-transferase_III"/>
</dbReference>
<reference evidence="4" key="1">
    <citation type="journal article" date="2019" name="Int. J. Syst. Evol. Microbiol.">
        <title>The Global Catalogue of Microorganisms (GCM) 10K type strain sequencing project: providing services to taxonomists for standard genome sequencing and annotation.</title>
        <authorList>
            <consortium name="The Broad Institute Genomics Platform"/>
            <consortium name="The Broad Institute Genome Sequencing Center for Infectious Disease"/>
            <person name="Wu L."/>
            <person name="Ma J."/>
        </authorList>
    </citation>
    <scope>NUCLEOTIDE SEQUENCE [LARGE SCALE GENOMIC DNA]</scope>
    <source>
        <strain evidence="4">JCM 18298</strain>
    </source>
</reference>
<evidence type="ECO:0000313" key="3">
    <source>
        <dbReference type="EMBL" id="GAA5052572.1"/>
    </source>
</evidence>
<dbReference type="GO" id="GO:0016740">
    <property type="term" value="F:transferase activity"/>
    <property type="evidence" value="ECO:0007669"/>
    <property type="project" value="UniProtKB-KW"/>
</dbReference>
<dbReference type="InterPro" id="IPR003673">
    <property type="entry name" value="CoA-Trfase_fam_III"/>
</dbReference>
<sequence length="414" mass="45032">MPSAMPDAGRPDATAPARSRMLDGIRVLDMATLAAAPLAATYLGEFGAEVIKIEQPQGGDPIRGWGAQKDGVGLMWKSIGRNKRSVTVDLRTPEGRDLVRDLARTCDVVVANTRPHTLTRWGLDYATLRGLHERIVMLHITGYGLTGPKSTRPGFGTLGEAMSGFAHTTGESDGPPTLPSFMLADGVASLNAAYAVLMALYHRDVHGAAGQLIDINLIDPLSRLLEQSLVTYDQTGTVPYRAGNKWDISAPRNTYRTKDGKWLAMSGSAPTIALRVFRAIGRADLAEDPDFADPQRRLARSTEVDRVVAEWISQRTLADTMAVFDDAEIAAAPVYDVAGLIEDEQMRHREVFVRIEDAQLDSMLVQAPVPRFSDNTGIVDGLGPRLGEHTTSVLRELLGKSDDEIDALRRRGII</sequence>
<dbReference type="PANTHER" id="PTHR48228:SF6">
    <property type="entry name" value="L-CARNITINE COA-TRANSFERASE"/>
    <property type="match status" value="1"/>
</dbReference>
<keyword evidence="4" id="KW-1185">Reference proteome</keyword>
<dbReference type="Proteomes" id="UP001500603">
    <property type="component" value="Unassembled WGS sequence"/>
</dbReference>
<comment type="similarity">
    <text evidence="1">Belongs to the CoA-transferase III family.</text>
</comment>
<dbReference type="InterPro" id="IPR044855">
    <property type="entry name" value="CoA-Trfase_III_dom3_sf"/>
</dbReference>
<dbReference type="Gene3D" id="3.30.1540.10">
    <property type="entry name" value="formyl-coa transferase, domain 3"/>
    <property type="match status" value="1"/>
</dbReference>
<protein>
    <submittedName>
        <fullName evidence="3">CoA transferase</fullName>
    </submittedName>
</protein>
<dbReference type="PANTHER" id="PTHR48228">
    <property type="entry name" value="SUCCINYL-COA--D-CITRAMALATE COA-TRANSFERASE"/>
    <property type="match status" value="1"/>
</dbReference>
<evidence type="ECO:0000256" key="1">
    <source>
        <dbReference type="ARBA" id="ARBA00008383"/>
    </source>
</evidence>
<dbReference type="SUPFAM" id="SSF89796">
    <property type="entry name" value="CoA-transferase family III (CaiB/BaiF)"/>
    <property type="match status" value="1"/>
</dbReference>